<evidence type="ECO:0000256" key="1">
    <source>
        <dbReference type="ARBA" id="ARBA00004651"/>
    </source>
</evidence>
<evidence type="ECO:0000256" key="6">
    <source>
        <dbReference type="ARBA" id="ARBA00022958"/>
    </source>
</evidence>
<dbReference type="Pfam" id="PF22614">
    <property type="entry name" value="Slo-like_RCK"/>
    <property type="match status" value="1"/>
</dbReference>
<dbReference type="PANTHER" id="PTHR10027">
    <property type="entry name" value="CALCIUM-ACTIVATED POTASSIUM CHANNEL ALPHA CHAIN"/>
    <property type="match status" value="1"/>
</dbReference>
<keyword evidence="2" id="KW-0813">Transport</keyword>
<dbReference type="GO" id="GO:0005267">
    <property type="term" value="F:potassium channel activity"/>
    <property type="evidence" value="ECO:0007669"/>
    <property type="project" value="UniProtKB-KW"/>
</dbReference>
<evidence type="ECO:0000256" key="8">
    <source>
        <dbReference type="ARBA" id="ARBA00023065"/>
    </source>
</evidence>
<dbReference type="AlphaFoldDB" id="A0A2V5K073"/>
<evidence type="ECO:0000256" key="11">
    <source>
        <dbReference type="ARBA" id="ARBA00034430"/>
    </source>
</evidence>
<evidence type="ECO:0000256" key="7">
    <source>
        <dbReference type="ARBA" id="ARBA00022989"/>
    </source>
</evidence>
<dbReference type="InterPro" id="IPR013099">
    <property type="entry name" value="K_chnl_dom"/>
</dbReference>
<dbReference type="SUPFAM" id="SSF81324">
    <property type="entry name" value="Voltage-gated potassium channels"/>
    <property type="match status" value="1"/>
</dbReference>
<dbReference type="Pfam" id="PF07885">
    <property type="entry name" value="Ion_trans_2"/>
    <property type="match status" value="1"/>
</dbReference>
<keyword evidence="3" id="KW-0633">Potassium transport</keyword>
<keyword evidence="4 12" id="KW-0812">Transmembrane</keyword>
<dbReference type="Gene3D" id="3.40.50.720">
    <property type="entry name" value="NAD(P)-binding Rossmann-like Domain"/>
    <property type="match status" value="1"/>
</dbReference>
<reference evidence="14 15" key="1">
    <citation type="submission" date="2018-05" db="EMBL/GenBank/DDBJ databases">
        <title>Paenibacillus flagellatus sp. nov., isolated from selenium mineral soil.</title>
        <authorList>
            <person name="Dai X."/>
        </authorList>
    </citation>
    <scope>NUCLEOTIDE SEQUENCE [LARGE SCALE GENOMIC DNA]</scope>
    <source>
        <strain evidence="14 15">DXL2</strain>
    </source>
</reference>
<evidence type="ECO:0000256" key="3">
    <source>
        <dbReference type="ARBA" id="ARBA00022538"/>
    </source>
</evidence>
<dbReference type="InterPro" id="IPR003148">
    <property type="entry name" value="RCK_N"/>
</dbReference>
<gene>
    <name evidence="14" type="ORF">DLM86_20290</name>
</gene>
<keyword evidence="7 12" id="KW-1133">Transmembrane helix</keyword>
<feature type="domain" description="RCK N-terminal" evidence="13">
    <location>
        <begin position="114"/>
        <end position="245"/>
    </location>
</feature>
<dbReference type="GO" id="GO:0005886">
    <property type="term" value="C:plasma membrane"/>
    <property type="evidence" value="ECO:0007669"/>
    <property type="project" value="UniProtKB-SubCell"/>
</dbReference>
<evidence type="ECO:0000256" key="5">
    <source>
        <dbReference type="ARBA" id="ARBA00022826"/>
    </source>
</evidence>
<keyword evidence="15" id="KW-1185">Reference proteome</keyword>
<dbReference type="PROSITE" id="PS51201">
    <property type="entry name" value="RCK_N"/>
    <property type="match status" value="1"/>
</dbReference>
<proteinExistence type="predicted"/>
<comment type="catalytic activity">
    <reaction evidence="11">
        <text>K(+)(in) = K(+)(out)</text>
        <dbReference type="Rhea" id="RHEA:29463"/>
        <dbReference type="ChEBI" id="CHEBI:29103"/>
    </reaction>
</comment>
<keyword evidence="8" id="KW-0406">Ion transport</keyword>
<name>A0A2V5K073_9BACL</name>
<keyword evidence="6" id="KW-0630">Potassium</keyword>
<dbReference type="InterPro" id="IPR036291">
    <property type="entry name" value="NAD(P)-bd_dom_sf"/>
</dbReference>
<dbReference type="PRINTS" id="PR00169">
    <property type="entry name" value="KCHANNEL"/>
</dbReference>
<evidence type="ECO:0000256" key="4">
    <source>
        <dbReference type="ARBA" id="ARBA00022692"/>
    </source>
</evidence>
<sequence>MLFFSKLLIRIIRMSNRVVFLAAALLLLLSSLLAWLLEPDTFQHPFNGFWWVMTTVTTVGYGDFYPKTVPGKLLGVFLYLFGISLISIVISKMIDFVFAYNRKKEEGKLRYKGSNHFVMIDWSKHAELAIQEIATSDPSAEIVLIAQLAKTPVDLDRVHYVQGNPVQRETLERANLAEARAVFIFADETTEHQHVLRDNAFIDGKTLLIATTIERHFGHLHTIVEVRERENIPSFTHVKVDEFIVGSETVSQLAVRSAFDPGASKLVSQLLTRRDAGDLHRIGKKPNWITYRDAFDELLREGATLIADGDRLDINRRLDETIPADARLFVVCDQETYRRLTG</sequence>
<dbReference type="Gene3D" id="1.10.287.70">
    <property type="match status" value="1"/>
</dbReference>
<keyword evidence="5" id="KW-0631">Potassium channel</keyword>
<evidence type="ECO:0000256" key="12">
    <source>
        <dbReference type="SAM" id="Phobius"/>
    </source>
</evidence>
<evidence type="ECO:0000256" key="10">
    <source>
        <dbReference type="ARBA" id="ARBA00023303"/>
    </source>
</evidence>
<accession>A0A2V5K073</accession>
<dbReference type="OrthoDB" id="9785285at2"/>
<keyword evidence="10" id="KW-0407">Ion channel</keyword>
<comment type="caution">
    <text evidence="14">The sequence shown here is derived from an EMBL/GenBank/DDBJ whole genome shotgun (WGS) entry which is preliminary data.</text>
</comment>
<feature type="transmembrane region" description="Helical" evidence="12">
    <location>
        <begin position="76"/>
        <end position="100"/>
    </location>
</feature>
<keyword evidence="9 12" id="KW-0472">Membrane</keyword>
<evidence type="ECO:0000256" key="2">
    <source>
        <dbReference type="ARBA" id="ARBA00022448"/>
    </source>
</evidence>
<dbReference type="PANTHER" id="PTHR10027:SF10">
    <property type="entry name" value="SLOWPOKE 2, ISOFORM D"/>
    <property type="match status" value="1"/>
</dbReference>
<evidence type="ECO:0000313" key="14">
    <source>
        <dbReference type="EMBL" id="PYI52518.1"/>
    </source>
</evidence>
<evidence type="ECO:0000256" key="9">
    <source>
        <dbReference type="ARBA" id="ARBA00023136"/>
    </source>
</evidence>
<comment type="subcellular location">
    <subcellularLocation>
        <location evidence="1">Cell membrane</location>
        <topology evidence="1">Multi-pass membrane protein</topology>
    </subcellularLocation>
</comment>
<dbReference type="EMBL" id="QJVJ01000009">
    <property type="protein sequence ID" value="PYI52518.1"/>
    <property type="molecule type" value="Genomic_DNA"/>
</dbReference>
<dbReference type="SUPFAM" id="SSF51735">
    <property type="entry name" value="NAD(P)-binding Rossmann-fold domains"/>
    <property type="match status" value="1"/>
</dbReference>
<dbReference type="InterPro" id="IPR047871">
    <property type="entry name" value="K_chnl_Slo-like"/>
</dbReference>
<dbReference type="Proteomes" id="UP000247476">
    <property type="component" value="Unassembled WGS sequence"/>
</dbReference>
<organism evidence="14 15">
    <name type="scientific">Paenibacillus flagellatus</name>
    <dbReference type="NCBI Taxonomy" id="2211139"/>
    <lineage>
        <taxon>Bacteria</taxon>
        <taxon>Bacillati</taxon>
        <taxon>Bacillota</taxon>
        <taxon>Bacilli</taxon>
        <taxon>Bacillales</taxon>
        <taxon>Paenibacillaceae</taxon>
        <taxon>Paenibacillus</taxon>
    </lineage>
</organism>
<evidence type="ECO:0000313" key="15">
    <source>
        <dbReference type="Proteomes" id="UP000247476"/>
    </source>
</evidence>
<evidence type="ECO:0000259" key="13">
    <source>
        <dbReference type="PROSITE" id="PS51201"/>
    </source>
</evidence>
<protein>
    <submittedName>
        <fullName evidence="14">Ion transporter</fullName>
    </submittedName>
</protein>